<reference evidence="3 4" key="1">
    <citation type="submission" date="2019-07" db="EMBL/GenBank/DDBJ databases">
        <title>Draft genome assembly of a fouling barnacle, Amphibalanus amphitrite (Darwin, 1854): The first reference genome for Thecostraca.</title>
        <authorList>
            <person name="Kim W."/>
        </authorList>
    </citation>
    <scope>NUCLEOTIDE SEQUENCE [LARGE SCALE GENOMIC DNA]</scope>
    <source>
        <strain evidence="3">SNU_AA5</strain>
        <tissue evidence="3">Soma without cirri and trophi</tissue>
    </source>
</reference>
<dbReference type="PANTHER" id="PTHR46197">
    <property type="entry name" value="PROTEIN ABHD14B-LIKE"/>
    <property type="match status" value="1"/>
</dbReference>
<dbReference type="Proteomes" id="UP000440578">
    <property type="component" value="Unassembled WGS sequence"/>
</dbReference>
<accession>A0A6A4X8P7</accession>
<dbReference type="InterPro" id="IPR029058">
    <property type="entry name" value="AB_hydrolase_fold"/>
</dbReference>
<keyword evidence="4" id="KW-1185">Reference proteome</keyword>
<dbReference type="EMBL" id="VIIS01000292">
    <property type="protein sequence ID" value="KAF0310692.1"/>
    <property type="molecule type" value="Genomic_DNA"/>
</dbReference>
<dbReference type="AlphaFoldDB" id="A0A6A4X8P7"/>
<organism evidence="3 4">
    <name type="scientific">Amphibalanus amphitrite</name>
    <name type="common">Striped barnacle</name>
    <name type="synonym">Balanus amphitrite</name>
    <dbReference type="NCBI Taxonomy" id="1232801"/>
    <lineage>
        <taxon>Eukaryota</taxon>
        <taxon>Metazoa</taxon>
        <taxon>Ecdysozoa</taxon>
        <taxon>Arthropoda</taxon>
        <taxon>Crustacea</taxon>
        <taxon>Multicrustacea</taxon>
        <taxon>Cirripedia</taxon>
        <taxon>Thoracica</taxon>
        <taxon>Thoracicalcarea</taxon>
        <taxon>Balanomorpha</taxon>
        <taxon>Balanoidea</taxon>
        <taxon>Balanidae</taxon>
        <taxon>Amphibalaninae</taxon>
        <taxon>Amphibalanus</taxon>
    </lineage>
</organism>
<gene>
    <name evidence="3" type="primary">Abhd14b_1</name>
    <name evidence="3" type="ORF">FJT64_001889</name>
</gene>
<keyword evidence="2" id="KW-0963">Cytoplasm</keyword>
<dbReference type="GO" id="GO:0005737">
    <property type="term" value="C:cytoplasm"/>
    <property type="evidence" value="ECO:0007669"/>
    <property type="project" value="UniProtKB-SubCell"/>
</dbReference>
<comment type="caution">
    <text evidence="3">The sequence shown here is derived from an EMBL/GenBank/DDBJ whole genome shotgun (WGS) entry which is preliminary data.</text>
</comment>
<dbReference type="Gene3D" id="3.40.50.1820">
    <property type="entry name" value="alpha/beta hydrolase"/>
    <property type="match status" value="1"/>
</dbReference>
<sequence length="192" mass="20226">MTSVAEGAGDVQVKPKADKKAVDLTSGELPNIDASQITVTASQIDVDVSFRRSRTEGNGPTDAAGRAAFLDAVRRSLHLGDRVVVVSPSLSGQFSIPLLLQQPSWLAGYVPVAPVGTEQITPTNAAEIKVPTVIVYGSKDHGLGESSERVLSQIGGSSVVVVPGGGHPAYLHNPTLWHRVLYNFARRLQPAA</sequence>
<proteinExistence type="predicted"/>
<evidence type="ECO:0000256" key="2">
    <source>
        <dbReference type="ARBA" id="ARBA00022490"/>
    </source>
</evidence>
<evidence type="ECO:0000256" key="1">
    <source>
        <dbReference type="ARBA" id="ARBA00004496"/>
    </source>
</evidence>
<dbReference type="SUPFAM" id="SSF53474">
    <property type="entry name" value="alpha/beta-Hydrolases"/>
    <property type="match status" value="1"/>
</dbReference>
<evidence type="ECO:0000313" key="3">
    <source>
        <dbReference type="EMBL" id="KAF0310692.1"/>
    </source>
</evidence>
<name>A0A6A4X8P7_AMPAM</name>
<dbReference type="OrthoDB" id="284184at2759"/>
<protein>
    <submittedName>
        <fullName evidence="3">Protein ABHD14B</fullName>
    </submittedName>
</protein>
<dbReference type="PANTHER" id="PTHR46197:SF3">
    <property type="entry name" value="AB HYDROLASE-1 DOMAIN-CONTAINING PROTEIN"/>
    <property type="match status" value="1"/>
</dbReference>
<evidence type="ECO:0000313" key="4">
    <source>
        <dbReference type="Proteomes" id="UP000440578"/>
    </source>
</evidence>
<comment type="subcellular location">
    <subcellularLocation>
        <location evidence="1">Cytoplasm</location>
    </subcellularLocation>
</comment>